<organism evidence="2 3">
    <name type="scientific">Deinococcus lacus</name>
    <dbReference type="NCBI Taxonomy" id="392561"/>
    <lineage>
        <taxon>Bacteria</taxon>
        <taxon>Thermotogati</taxon>
        <taxon>Deinococcota</taxon>
        <taxon>Deinococci</taxon>
        <taxon>Deinococcales</taxon>
        <taxon>Deinococcaceae</taxon>
        <taxon>Deinococcus</taxon>
    </lineage>
</organism>
<feature type="region of interest" description="Disordered" evidence="1">
    <location>
        <begin position="240"/>
        <end position="265"/>
    </location>
</feature>
<dbReference type="Proteomes" id="UP001596297">
    <property type="component" value="Unassembled WGS sequence"/>
</dbReference>
<evidence type="ECO:0000256" key="1">
    <source>
        <dbReference type="SAM" id="MobiDB-lite"/>
    </source>
</evidence>
<dbReference type="PANTHER" id="PTHR40045">
    <property type="entry name" value="YCGG FAMILY PROTEIN"/>
    <property type="match status" value="1"/>
</dbReference>
<evidence type="ECO:0000313" key="3">
    <source>
        <dbReference type="Proteomes" id="UP001596297"/>
    </source>
</evidence>
<dbReference type="NCBIfam" id="NF041366">
    <property type="entry name" value="GntA_guanitoxin"/>
    <property type="match status" value="1"/>
</dbReference>
<keyword evidence="3" id="KW-1185">Reference proteome</keyword>
<evidence type="ECO:0000313" key="2">
    <source>
        <dbReference type="EMBL" id="MFC6591903.1"/>
    </source>
</evidence>
<comment type="caution">
    <text evidence="2">The sequence shown here is derived from an EMBL/GenBank/DDBJ whole genome shotgun (WGS) entry which is preliminary data.</text>
</comment>
<dbReference type="RefSeq" id="WP_380082919.1">
    <property type="nucleotide sequence ID" value="NZ_JBHSWD010000001.1"/>
</dbReference>
<sequence length="265" mass="28811">MTASLPDLPALALPGGYFLVAEGGSLQPVRGASHSSLDELHRAFRDKILAPEFSCVAAKASFNTRAYAFAAYAELGTPEAALGLAHDLRRFVGDQDAMGSDFTSLIATFAGPANLTEIEFEARLWQQLRDLHALDTDPYSPEVSPDPTSNNFGFSFAGRGFFIIGLHPGSSRVARQFPAPALVFNAHRQFQRLRDTGRFERMQQTIRARELKLQGSLNPNLANHGEAPEARQYSGRPVEAGWVAPFPTTGGCPLSRQPKPKSEAD</sequence>
<protein>
    <submittedName>
        <fullName evidence="2">Guanitoxin biosynthesis heme-dependent pre-guanitoxin N-hydroxylase GntA</fullName>
    </submittedName>
</protein>
<gene>
    <name evidence="2" type="primary">gntA</name>
    <name evidence="2" type="ORF">ACFP81_07720</name>
</gene>
<dbReference type="EMBL" id="JBHSWD010000001">
    <property type="protein sequence ID" value="MFC6591903.1"/>
    <property type="molecule type" value="Genomic_DNA"/>
</dbReference>
<dbReference type="PANTHER" id="PTHR40045:SF1">
    <property type="entry name" value="YQCI_YCGG FAMILY PROTEIN"/>
    <property type="match status" value="1"/>
</dbReference>
<proteinExistence type="predicted"/>
<name>A0ABW1YD16_9DEIO</name>
<dbReference type="Pfam" id="PF08892">
    <property type="entry name" value="YqcI_YcgG"/>
    <property type="match status" value="1"/>
</dbReference>
<dbReference type="InterPro" id="IPR014988">
    <property type="entry name" value="Uncharacterised_YqcI/YcgG"/>
</dbReference>
<accession>A0ABW1YD16</accession>
<reference evidence="3" key="1">
    <citation type="journal article" date="2019" name="Int. J. Syst. Evol. Microbiol.">
        <title>The Global Catalogue of Microorganisms (GCM) 10K type strain sequencing project: providing services to taxonomists for standard genome sequencing and annotation.</title>
        <authorList>
            <consortium name="The Broad Institute Genomics Platform"/>
            <consortium name="The Broad Institute Genome Sequencing Center for Infectious Disease"/>
            <person name="Wu L."/>
            <person name="Ma J."/>
        </authorList>
    </citation>
    <scope>NUCLEOTIDE SEQUENCE [LARGE SCALE GENOMIC DNA]</scope>
    <source>
        <strain evidence="3">CGMCC 1.15772</strain>
    </source>
</reference>